<gene>
    <name evidence="1" type="ORF">SAMN05660313_01262</name>
</gene>
<proteinExistence type="predicted"/>
<keyword evidence="2" id="KW-1185">Reference proteome</keyword>
<dbReference type="Proteomes" id="UP000183257">
    <property type="component" value="Unassembled WGS sequence"/>
</dbReference>
<reference evidence="2" key="1">
    <citation type="submission" date="2016-11" db="EMBL/GenBank/DDBJ databases">
        <authorList>
            <person name="Varghese N."/>
            <person name="Submissions S."/>
        </authorList>
    </citation>
    <scope>NUCLEOTIDE SEQUENCE [LARGE SCALE GENOMIC DNA]</scope>
    <source>
        <strain evidence="2">DSM 24786</strain>
    </source>
</reference>
<evidence type="ECO:0008006" key="3">
    <source>
        <dbReference type="Google" id="ProtNLM"/>
    </source>
</evidence>
<dbReference type="EMBL" id="FPIY01000002">
    <property type="protein sequence ID" value="SFW36652.1"/>
    <property type="molecule type" value="Genomic_DNA"/>
</dbReference>
<dbReference type="STRING" id="76595.SAMN05660313_01262"/>
<evidence type="ECO:0000313" key="2">
    <source>
        <dbReference type="Proteomes" id="UP000183257"/>
    </source>
</evidence>
<dbReference type="OrthoDB" id="1439914at2"/>
<sequence length="129" mass="15293">MKYTDFKELKEKPVGLACDILQGYPLEFGDLTYRLDDYDLYDWLEENDMEDFDSELLERYPNYESLGALDLDYALEVNPDFHFDSYAEFVLFVDKTKKDYPVVIFDGQDIFATLYDTFELFYASLNKIS</sequence>
<name>A0A1K1NMV7_9FLAO</name>
<protein>
    <recommendedName>
        <fullName evidence="3">SMI1 / KNR4 family (SUKH-1)</fullName>
    </recommendedName>
</protein>
<evidence type="ECO:0000313" key="1">
    <source>
        <dbReference type="EMBL" id="SFW36652.1"/>
    </source>
</evidence>
<dbReference type="RefSeq" id="WP_072302956.1">
    <property type="nucleotide sequence ID" value="NZ_FPIY01000002.1"/>
</dbReference>
<organism evidence="1 2">
    <name type="scientific">Cellulophaga fucicola</name>
    <dbReference type="NCBI Taxonomy" id="76595"/>
    <lineage>
        <taxon>Bacteria</taxon>
        <taxon>Pseudomonadati</taxon>
        <taxon>Bacteroidota</taxon>
        <taxon>Flavobacteriia</taxon>
        <taxon>Flavobacteriales</taxon>
        <taxon>Flavobacteriaceae</taxon>
        <taxon>Cellulophaga</taxon>
    </lineage>
</organism>
<dbReference type="AlphaFoldDB" id="A0A1K1NMV7"/>
<accession>A0A1K1NMV7</accession>